<evidence type="ECO:0000256" key="2">
    <source>
        <dbReference type="ARBA" id="ARBA00022837"/>
    </source>
</evidence>
<dbReference type="PROSITE" id="PS50222">
    <property type="entry name" value="EF_HAND_2"/>
    <property type="match status" value="2"/>
</dbReference>
<feature type="domain" description="EF-hand" evidence="4">
    <location>
        <begin position="23"/>
        <end position="58"/>
    </location>
</feature>
<dbReference type="SUPFAM" id="SSF56349">
    <property type="entry name" value="DNA breaking-rejoining enzymes"/>
    <property type="match status" value="1"/>
</dbReference>
<feature type="domain" description="EF-hand" evidence="4">
    <location>
        <begin position="94"/>
        <end position="129"/>
    </location>
</feature>
<sequence>MLDLNMLWQVYELYRVREGFSSEETAEIDRAFVMFDADQSGEISTLETRKIMRWLGCFLSWEVQQDLLALVDLDQSGAMDLAELRKLNRLCRHSELQTAREVFEEADIERAGVISKASACAALQKLGCHYDRKQVAKATDIETFIQLVKQGKKAMLAKYRENHCFTDAELEKMAATFYTFDADGSGDIVRQELFQLLDSECPVLARDKERRPMLVKLMQEVAPHANSNALDFQSYVRLRARLRDMQASMLLPEGGPPPAWEEIIVAAFGGLGVAGCPACARRTGDARCAGNLAHPALAPLAGCPAAPARSAFAFSPAASGASCRAGAASAFVLVATAGAASGASCRARASARAAPGLRGGGNARFRPGLPARADGMALTRKEVSQLAAAQPAGSLLYSTGRRQPMWAYWTKGVRIGVLIRPLRGGAARFSQTLTAWSWGLAASTGRGMRISPMSWIRSYVVLRLLKEQSALRETGFSRMEAREPGLGEPAQALMPRPCALAVLATPYVAGVWRLFLERPGLALEGFSWLAEFALGSARCEELTVAAACDCGNVSFEARECSPCPVPERCPEFAGPPWEQDCQEVPLLASEDEPEPTPVSWWQLCFGLGNMALADRTTPLPGHTFVVFFEGDAWGHERVLVWPLSASCWLIYTANGDFYGEDTALYDKVVALKSLGERPAGLEAESIVQFDGPIQRGEFLDLMESAQMHVGALRDQRGLPDWPAPTRWITAEGMLEAVPRPRRLVGRGRLPMPGPPLPLTAAARARSGPGGDLRGDLLGAALSRAEAGGAPAVVWRVAEPGLEIGDVGTEVAPRLLAFAGRVYGVAVTDAGMEVPVIGVDPGMSLEDFRTQRLALFSPPTPRGAPTAAVELDADPVAAFRREAGGREADVAGVGSPLEERQVAATAAGAEEASADVRVLAVDWDSQGERHKDWKMVCSESVSHSFRDWPLDGPCTTLSVMKHIDRFGPMPTSWLEAWARRKHMAPSDRAFHELRVLAESFEMFGCYDQVNMPCLAGIEVLMRRFQTIIEAHAVPGAKPNYSMAGVYSGTAMLEDAVAPDLRVHGARRLKEKVLEGSVHRGGLTLKHVEDGDDDDTGAAGSAGPPAGPKGGGGRGTGKPKMKEEAARVLLRGHLSYDAEETHTTVVPYEFGSVSLPDHVHDAADVTEVLGAEDRLIIEGWQKSMMRSTDEFRQLNEWLGDIKPFWDKRLSRNQKAYRQFILDLDRRGLIKWTTDPIEHAGLFFVGKKDKSLRLIIDARRGNRRFRAPPHTDLITSDGLSRIECEPGFSVDPSCCFTLGVGDVENCFHRLRLPEGMHRCFALRPIAAKYTPLRDDMALNDAVYPCLASFPMGFTWSLWVAQKCSETVLNQVHQLGPGRRITDHTEPVVLRKGAETQYTLYVDNLDVFGSSEAPVQLALGAGCEALGAVGLKTHEHELMAGGGETLGCVLDGHLLETRVTEKRRWRIDGAFRWALRRRRLSGKQLERLVGHATFVSLLDRTALSVFNACYAFMHRHGENMAVVWPTVRLELQAFIGLLPLVRAPWDLGWCETIVATDASLEGWGHCRCALTAKAVATIARTSEVSRFRRVHNVGAREVPFGEGGVFSARGCITEKDLISPWRVTGKGRWKFGERILERAPALTAPALLGPRPAPKLERLSVEEAVPAGDADGLDRDAASAALESSDSDDLDETTVARSKRRQTKYLLAARHSMDQLSTLLESEAVQPKTRDYYHLLVSRFYTWAKLRRLQLHPPCRLDGTLCIHMTELFLSGRQANVGEKLLAGVLHILPEFGKVGHLSLPRAWRAVKGWRRLCPGRSRHPMPPCAWAAVCHWLIEQGKRHEAAAILLAFMCYLRPSELLSVRCGHLVAPVGGVSRHWSLLVAPEELGVPTKVGTLDDSLQLDMRELKWLDVVWGELRTRPATERAFPFTYPDLLADVQAAGATLGLKLVPYQLRHSGASHDTLRELRSLQEAKVDLGNATLDAALDLARAAQSAGTSRRWHKMVS</sequence>
<evidence type="ECO:0000256" key="1">
    <source>
        <dbReference type="ARBA" id="ARBA00022737"/>
    </source>
</evidence>
<gene>
    <name evidence="5" type="ORF">PCOR1329_LOCUS69395</name>
</gene>
<dbReference type="SMART" id="SM00054">
    <property type="entry name" value="EFh"/>
    <property type="match status" value="4"/>
</dbReference>
<organism evidence="5 6">
    <name type="scientific">Prorocentrum cordatum</name>
    <dbReference type="NCBI Taxonomy" id="2364126"/>
    <lineage>
        <taxon>Eukaryota</taxon>
        <taxon>Sar</taxon>
        <taxon>Alveolata</taxon>
        <taxon>Dinophyceae</taxon>
        <taxon>Prorocentrales</taxon>
        <taxon>Prorocentraceae</taxon>
        <taxon>Prorocentrum</taxon>
    </lineage>
</organism>
<dbReference type="Pfam" id="PF13202">
    <property type="entry name" value="EF-hand_5"/>
    <property type="match status" value="1"/>
</dbReference>
<keyword evidence="2" id="KW-0106">Calcium</keyword>
<dbReference type="InterPro" id="IPR011010">
    <property type="entry name" value="DNA_brk_join_enz"/>
</dbReference>
<feature type="region of interest" description="Disordered" evidence="3">
    <location>
        <begin position="1078"/>
        <end position="1120"/>
    </location>
</feature>
<comment type="caution">
    <text evidence="5">The sequence shown here is derived from an EMBL/GenBank/DDBJ whole genome shotgun (WGS) entry which is preliminary data.</text>
</comment>
<dbReference type="SUPFAM" id="SSF47473">
    <property type="entry name" value="EF-hand"/>
    <property type="match status" value="2"/>
</dbReference>
<evidence type="ECO:0000313" key="6">
    <source>
        <dbReference type="Proteomes" id="UP001189429"/>
    </source>
</evidence>
<dbReference type="EMBL" id="CAUYUJ010019108">
    <property type="protein sequence ID" value="CAK0888646.1"/>
    <property type="molecule type" value="Genomic_DNA"/>
</dbReference>
<accession>A0ABN9WTW8</accession>
<keyword evidence="1" id="KW-0677">Repeat</keyword>
<evidence type="ECO:0000313" key="5">
    <source>
        <dbReference type="EMBL" id="CAK0888646.1"/>
    </source>
</evidence>
<dbReference type="InterPro" id="IPR050145">
    <property type="entry name" value="Centrin_CML-like"/>
</dbReference>
<evidence type="ECO:0000256" key="3">
    <source>
        <dbReference type="SAM" id="MobiDB-lite"/>
    </source>
</evidence>
<dbReference type="Gene3D" id="1.10.238.10">
    <property type="entry name" value="EF-hand"/>
    <property type="match status" value="2"/>
</dbReference>
<dbReference type="Proteomes" id="UP001189429">
    <property type="component" value="Unassembled WGS sequence"/>
</dbReference>
<name>A0ABN9WTW8_9DINO</name>
<evidence type="ECO:0000259" key="4">
    <source>
        <dbReference type="PROSITE" id="PS50222"/>
    </source>
</evidence>
<reference evidence="5" key="1">
    <citation type="submission" date="2023-10" db="EMBL/GenBank/DDBJ databases">
        <authorList>
            <person name="Chen Y."/>
            <person name="Shah S."/>
            <person name="Dougan E. K."/>
            <person name="Thang M."/>
            <person name="Chan C."/>
        </authorList>
    </citation>
    <scope>NUCLEOTIDE SEQUENCE [LARGE SCALE GENOMIC DNA]</scope>
</reference>
<keyword evidence="6" id="KW-1185">Reference proteome</keyword>
<proteinExistence type="predicted"/>
<dbReference type="InterPro" id="IPR002048">
    <property type="entry name" value="EF_hand_dom"/>
</dbReference>
<dbReference type="InterPro" id="IPR011992">
    <property type="entry name" value="EF-hand-dom_pair"/>
</dbReference>
<protein>
    <recommendedName>
        <fullName evidence="4">EF-hand domain-containing protein</fullName>
    </recommendedName>
</protein>
<dbReference type="PANTHER" id="PTHR23050">
    <property type="entry name" value="CALCIUM BINDING PROTEIN"/>
    <property type="match status" value="1"/>
</dbReference>